<organism evidence="1 2">
    <name type="scientific">Acidovorax soli</name>
    <dbReference type="NCBI Taxonomy" id="592050"/>
    <lineage>
        <taxon>Bacteria</taxon>
        <taxon>Pseudomonadati</taxon>
        <taxon>Pseudomonadota</taxon>
        <taxon>Betaproteobacteria</taxon>
        <taxon>Burkholderiales</taxon>
        <taxon>Comamonadaceae</taxon>
        <taxon>Acidovorax</taxon>
    </lineage>
</organism>
<evidence type="ECO:0000313" key="2">
    <source>
        <dbReference type="Proteomes" id="UP000199002"/>
    </source>
</evidence>
<dbReference type="InterPro" id="IPR036748">
    <property type="entry name" value="MTH938-like_sf"/>
</dbReference>
<dbReference type="STRING" id="592050.SAMN05421875_103143"/>
<protein>
    <submittedName>
        <fullName evidence="1">Uncharacterized conserved protein, contains Mth938-like domain</fullName>
    </submittedName>
</protein>
<name>A0A1H3WZK9_9BURK</name>
<evidence type="ECO:0000313" key="1">
    <source>
        <dbReference type="EMBL" id="SDZ92616.1"/>
    </source>
</evidence>
<dbReference type="CDD" id="cd05560">
    <property type="entry name" value="Xcc1710_like"/>
    <property type="match status" value="1"/>
</dbReference>
<dbReference type="PANTHER" id="PTHR21192">
    <property type="entry name" value="NUCLEAR PROTEIN E3-3"/>
    <property type="match status" value="1"/>
</dbReference>
<dbReference type="InterPro" id="IPR007523">
    <property type="entry name" value="NDUFAF3/AAMDC"/>
</dbReference>
<reference evidence="2" key="1">
    <citation type="submission" date="2016-10" db="EMBL/GenBank/DDBJ databases">
        <authorList>
            <person name="Varghese N."/>
            <person name="Submissions S."/>
        </authorList>
    </citation>
    <scope>NUCLEOTIDE SEQUENCE [LARGE SCALE GENOMIC DNA]</scope>
    <source>
        <strain evidence="2">DSM 25157</strain>
    </source>
</reference>
<proteinExistence type="predicted"/>
<gene>
    <name evidence="1" type="ORF">SAMN05421875_103143</name>
</gene>
<dbReference type="SUPFAM" id="SSF64076">
    <property type="entry name" value="MTH938-like"/>
    <property type="match status" value="1"/>
</dbReference>
<sequence>MKFQPEPSTAQTIRAYGPGWIGVDTEKITTSIILGSGGLRLAWPCTRFEDLTPEHFAQLATLEAELIVFGSGTRNRFPPPAWLQPLMARRLGLETMDTPAACRTYNILASEGRNVVAALILEAPGS</sequence>
<dbReference type="Pfam" id="PF04430">
    <property type="entry name" value="DUF498"/>
    <property type="match status" value="1"/>
</dbReference>
<keyword evidence="2" id="KW-1185">Reference proteome</keyword>
<dbReference type="RefSeq" id="WP_092697130.1">
    <property type="nucleotide sequence ID" value="NZ_CAXIQL010000040.1"/>
</dbReference>
<dbReference type="Proteomes" id="UP000199002">
    <property type="component" value="Unassembled WGS sequence"/>
</dbReference>
<dbReference type="Gene3D" id="3.40.1230.10">
    <property type="entry name" value="MTH938-like"/>
    <property type="match status" value="2"/>
</dbReference>
<dbReference type="GeneID" id="34233735"/>
<dbReference type="PANTHER" id="PTHR21192:SF2">
    <property type="entry name" value="NADH DEHYDROGENASE [UBIQUINONE] 1 ALPHA SUBCOMPLEX ASSEMBLY FACTOR 3"/>
    <property type="match status" value="1"/>
</dbReference>
<dbReference type="EMBL" id="FNQJ01000003">
    <property type="protein sequence ID" value="SDZ92616.1"/>
    <property type="molecule type" value="Genomic_DNA"/>
</dbReference>
<accession>A0A1H3WZK9</accession>
<dbReference type="AlphaFoldDB" id="A0A1H3WZK9"/>